<organism evidence="1 2">
    <name type="scientific">Dendrothele bispora (strain CBS 962.96)</name>
    <dbReference type="NCBI Taxonomy" id="1314807"/>
    <lineage>
        <taxon>Eukaryota</taxon>
        <taxon>Fungi</taxon>
        <taxon>Dikarya</taxon>
        <taxon>Basidiomycota</taxon>
        <taxon>Agaricomycotina</taxon>
        <taxon>Agaricomycetes</taxon>
        <taxon>Agaricomycetidae</taxon>
        <taxon>Agaricales</taxon>
        <taxon>Agaricales incertae sedis</taxon>
        <taxon>Dendrothele</taxon>
    </lineage>
</organism>
<dbReference type="OrthoDB" id="3031389at2759"/>
<dbReference type="AlphaFoldDB" id="A0A4S8MK53"/>
<reference evidence="1 2" key="1">
    <citation type="journal article" date="2019" name="Nat. Ecol. Evol.">
        <title>Megaphylogeny resolves global patterns of mushroom evolution.</title>
        <authorList>
            <person name="Varga T."/>
            <person name="Krizsan K."/>
            <person name="Foldi C."/>
            <person name="Dima B."/>
            <person name="Sanchez-Garcia M."/>
            <person name="Sanchez-Ramirez S."/>
            <person name="Szollosi G.J."/>
            <person name="Szarkandi J.G."/>
            <person name="Papp V."/>
            <person name="Albert L."/>
            <person name="Andreopoulos W."/>
            <person name="Angelini C."/>
            <person name="Antonin V."/>
            <person name="Barry K.W."/>
            <person name="Bougher N.L."/>
            <person name="Buchanan P."/>
            <person name="Buyck B."/>
            <person name="Bense V."/>
            <person name="Catcheside P."/>
            <person name="Chovatia M."/>
            <person name="Cooper J."/>
            <person name="Damon W."/>
            <person name="Desjardin D."/>
            <person name="Finy P."/>
            <person name="Geml J."/>
            <person name="Haridas S."/>
            <person name="Hughes K."/>
            <person name="Justo A."/>
            <person name="Karasinski D."/>
            <person name="Kautmanova I."/>
            <person name="Kiss B."/>
            <person name="Kocsube S."/>
            <person name="Kotiranta H."/>
            <person name="LaButti K.M."/>
            <person name="Lechner B.E."/>
            <person name="Liimatainen K."/>
            <person name="Lipzen A."/>
            <person name="Lukacs Z."/>
            <person name="Mihaltcheva S."/>
            <person name="Morgado L.N."/>
            <person name="Niskanen T."/>
            <person name="Noordeloos M.E."/>
            <person name="Ohm R.A."/>
            <person name="Ortiz-Santana B."/>
            <person name="Ovrebo C."/>
            <person name="Racz N."/>
            <person name="Riley R."/>
            <person name="Savchenko A."/>
            <person name="Shiryaev A."/>
            <person name="Soop K."/>
            <person name="Spirin V."/>
            <person name="Szebenyi C."/>
            <person name="Tomsovsky M."/>
            <person name="Tulloss R.E."/>
            <person name="Uehling J."/>
            <person name="Grigoriev I.V."/>
            <person name="Vagvolgyi C."/>
            <person name="Papp T."/>
            <person name="Martin F.M."/>
            <person name="Miettinen O."/>
            <person name="Hibbett D.S."/>
            <person name="Nagy L.G."/>
        </authorList>
    </citation>
    <scope>NUCLEOTIDE SEQUENCE [LARGE SCALE GENOMIC DNA]</scope>
    <source>
        <strain evidence="1 2">CBS 962.96</strain>
    </source>
</reference>
<keyword evidence="2" id="KW-1185">Reference proteome</keyword>
<evidence type="ECO:0008006" key="3">
    <source>
        <dbReference type="Google" id="ProtNLM"/>
    </source>
</evidence>
<proteinExistence type="predicted"/>
<name>A0A4S8MK53_DENBC</name>
<gene>
    <name evidence="1" type="ORF">K435DRAFT_792037</name>
</gene>
<evidence type="ECO:0000313" key="2">
    <source>
        <dbReference type="Proteomes" id="UP000297245"/>
    </source>
</evidence>
<protein>
    <recommendedName>
        <fullName evidence="3">Fungal-type protein kinase domain-containing protein</fullName>
    </recommendedName>
</protein>
<accession>A0A4S8MK53</accession>
<dbReference type="EMBL" id="ML179070">
    <property type="protein sequence ID" value="THV03157.1"/>
    <property type="molecule type" value="Genomic_DNA"/>
</dbReference>
<sequence>MAQNLLRDIATNPDIHENRFHMLWNSILTFHFPVSFEYGVAPQTSITGTETKPEFLVVKVAREFESIVLVVELKKPSEDTDAGHENVKRELVDYIEERFGETQFTTIYAIAGIGLSWSAFRMANYGPPEPELVYGWMSNVTAVKSFELMNELALMIDQMTGTTRDFQSRRVVLCINAIEFFYSGYVGS</sequence>
<evidence type="ECO:0000313" key="1">
    <source>
        <dbReference type="EMBL" id="THV03157.1"/>
    </source>
</evidence>
<dbReference type="Proteomes" id="UP000297245">
    <property type="component" value="Unassembled WGS sequence"/>
</dbReference>